<dbReference type="OrthoDB" id="6278596at2759"/>
<dbReference type="Pfam" id="PF11817">
    <property type="entry name" value="Foie-gras_1"/>
    <property type="match status" value="1"/>
</dbReference>
<feature type="region of interest" description="Disordered" evidence="1">
    <location>
        <begin position="722"/>
        <end position="743"/>
    </location>
</feature>
<dbReference type="InterPro" id="IPR021773">
    <property type="entry name" value="TPC11"/>
</dbReference>
<comment type="caution">
    <text evidence="3">The sequence shown here is derived from an EMBL/GenBank/DDBJ whole genome shotgun (WGS) entry which is preliminary data.</text>
</comment>
<organism evidence="3 4">
    <name type="scientific">Chlamydomonas eustigma</name>
    <dbReference type="NCBI Taxonomy" id="1157962"/>
    <lineage>
        <taxon>Eukaryota</taxon>
        <taxon>Viridiplantae</taxon>
        <taxon>Chlorophyta</taxon>
        <taxon>core chlorophytes</taxon>
        <taxon>Chlorophyceae</taxon>
        <taxon>CS clade</taxon>
        <taxon>Chlamydomonadales</taxon>
        <taxon>Chlamydomonadaceae</taxon>
        <taxon>Chlamydomonas</taxon>
    </lineage>
</organism>
<gene>
    <name evidence="3" type="ORF">CEUSTIGMA_g4370.t1</name>
</gene>
<accession>A0A250X1F6</accession>
<dbReference type="EMBL" id="BEGY01000020">
    <property type="protein sequence ID" value="GAX76923.1"/>
    <property type="molecule type" value="Genomic_DNA"/>
</dbReference>
<proteinExistence type="predicted"/>
<evidence type="ECO:0000313" key="4">
    <source>
        <dbReference type="Proteomes" id="UP000232323"/>
    </source>
</evidence>
<feature type="region of interest" description="Disordered" evidence="1">
    <location>
        <begin position="488"/>
        <end position="516"/>
    </location>
</feature>
<keyword evidence="4" id="KW-1185">Reference proteome</keyword>
<dbReference type="Proteomes" id="UP000232323">
    <property type="component" value="Unassembled WGS sequence"/>
</dbReference>
<sequence length="1418" mass="149140">MGSSVQSLYPLEYRTPPLPLVALVGCNEAHKDVADFFVHQLKPPLVSLFTTAEATEQFVARNFGPGKRGLPPSVEPPPGILKADWLSKHRGKKPAVALVLVPRQDIDGDPSSWSRMLQLLRLVSDAVSQSGAGLVIGVLQGPDAGELPSERVTGVCHNLSLDPRVVMAITAQPVDQDPGRAKREAGLRLLGAVLHEQCSLVYSRRAARVTAKLAERQAGRAVAALELVSPRRNMPWSGSSSSLAGDVILEYSIRASFKLASYSEFRQEWQSAVQEYHESYSLLSQAVEALPRSPSLPSQRWQELSRCAELMNLKLLMLLMHQGILDEATAQAQRHLQLFADPGADALPAPSRSNHLAYLVRQYQVIAEVVCLRADAAVASGGGGQAASAATLMSRDLSRPLLLLKAAELAVERRRLCEVMKTQPPPQQQLLLLHQQSPTTASAVTSSPPSGVRRGAYLGQLVVRAGGGGTRQLSSAEFLAHIRAEETGQTGAASSASPAGSRRASSSGTSSSGRTAISTLPDPAVSFAIDAINSALASLALRAGAVPSSSASRPGAATSAAVGNGAGAGSFQASVRLRSRLSLMLAKEHSIAGNFSAARKLLLQACSVYRRECWWEAISQCLQMLLEVSGNLRLFSEQAVYTLELAALGTSCSSSRSIHENAALEAARDKCGAYLTALASGSTEIVVPGSSSVGSIINGCPSGVQAAPREYHFVVEMGEASPSLTDQQQQQRGGGGQRASVDGSGALKGMGGADVVQKHQQDFGWWRCLAVALGSPQLLPDSDSIDLHLAFWSLLPVPLYLAGGVKLVLEDELGQWEVGLVGVRDALVPPAATNSIAKCTWGMERGDHASHNDDDALPGRDADIDHNVQLLESLQIGAGKQGAQVQPPHTIARGMEGAADGGGSCSPLSLSPGCWERAVVRVAPRCVGHLNVAQVILVISEQASVTFRASTFFSSTSPASSSASLGDLHTLLQLPDPFGGPGTAAVREGTWKLHFPHLGPLPRVTTITEAAPLPAGTSGQAAAAALVSEQAPVTFVVENPGHVLEGAVMEFAVRLGPGMSQSDITLTVDCEGRLANLPLDGQGRIPLPSTAGGGGRQAVRTWLRSTRPGRVALTALLLCPSPLPTTIELVYEEPFEYRTQISAEAGVHTLTPPRLPGPGSPPSGVTPITIGQPVLLHTFLRGLQSAELELIEAKLLPNSAAGLTPVSDLSSQLAGWPEILGQGEVVSLLLPLMPTRASMVPISLGGLQVKWCRRQKVKTAGSESLSDGASNLIMTERKVGEVSGEGASFSLFRPSPDALVTTLLDLPLVTVGDSLLTVRTVGPAHVTAGIAFTNSLQVRNFSHHAVELLVSLLDSPGFVLSGERTQGLTVGPRDSGSCMWLLVAHTAGYLPLPIVRVVASRLNCTLSTQSMHVNVAPF</sequence>
<dbReference type="PANTHER" id="PTHR14374:SF0">
    <property type="entry name" value="TRAFFICKING PROTEIN PARTICLE COMPLEX SUBUNIT 11"/>
    <property type="match status" value="1"/>
</dbReference>
<dbReference type="PANTHER" id="PTHR14374">
    <property type="entry name" value="FOIE GRAS"/>
    <property type="match status" value="1"/>
</dbReference>
<evidence type="ECO:0000256" key="1">
    <source>
        <dbReference type="SAM" id="MobiDB-lite"/>
    </source>
</evidence>
<evidence type="ECO:0000313" key="3">
    <source>
        <dbReference type="EMBL" id="GAX76923.1"/>
    </source>
</evidence>
<name>A0A250X1F6_9CHLO</name>
<evidence type="ECO:0000259" key="2">
    <source>
        <dbReference type="Pfam" id="PF11817"/>
    </source>
</evidence>
<reference evidence="3 4" key="1">
    <citation type="submission" date="2017-08" db="EMBL/GenBank/DDBJ databases">
        <title>Acidophilic green algal genome provides insights into adaptation to an acidic environment.</title>
        <authorList>
            <person name="Hirooka S."/>
            <person name="Hirose Y."/>
            <person name="Kanesaki Y."/>
            <person name="Higuchi S."/>
            <person name="Fujiwara T."/>
            <person name="Onuma R."/>
            <person name="Era A."/>
            <person name="Ohbayashi R."/>
            <person name="Uzuka A."/>
            <person name="Nozaki H."/>
            <person name="Yoshikawa H."/>
            <person name="Miyagishima S.Y."/>
        </authorList>
    </citation>
    <scope>NUCLEOTIDE SEQUENCE [LARGE SCALE GENOMIC DNA]</scope>
    <source>
        <strain evidence="3 4">NIES-2499</strain>
    </source>
</reference>
<feature type="domain" description="Trafficking protein particle complex subunit 11" evidence="2">
    <location>
        <begin position="573"/>
        <end position="635"/>
    </location>
</feature>
<dbReference type="STRING" id="1157962.A0A250X1F6"/>
<protein>
    <recommendedName>
        <fullName evidence="2">Trafficking protein particle complex subunit 11 domain-containing protein</fullName>
    </recommendedName>
</protein>